<feature type="compositionally biased region" description="Acidic residues" evidence="1">
    <location>
        <begin position="31"/>
        <end position="73"/>
    </location>
</feature>
<evidence type="ECO:0000313" key="2">
    <source>
        <dbReference type="EMBL" id="OLN22266.1"/>
    </source>
</evidence>
<protein>
    <submittedName>
        <fullName evidence="2">Uncharacterized protein</fullName>
    </submittedName>
</protein>
<dbReference type="STRING" id="1714264.BTO30_10990"/>
<dbReference type="PROSITE" id="PS51257">
    <property type="entry name" value="PROKAR_LIPOPROTEIN"/>
    <property type="match status" value="1"/>
</dbReference>
<keyword evidence="3" id="KW-1185">Reference proteome</keyword>
<evidence type="ECO:0000256" key="1">
    <source>
        <dbReference type="SAM" id="MobiDB-lite"/>
    </source>
</evidence>
<reference evidence="2 3" key="1">
    <citation type="submission" date="2016-12" db="EMBL/GenBank/DDBJ databases">
        <title>Domibacillus antri genome sequencing.</title>
        <authorList>
            <person name="Verma A."/>
            <person name="Krishnamurthi S."/>
        </authorList>
    </citation>
    <scope>NUCLEOTIDE SEQUENCE [LARGE SCALE GENOMIC DNA]</scope>
    <source>
        <strain evidence="2 3">XD80</strain>
    </source>
</reference>
<comment type="caution">
    <text evidence="2">The sequence shown here is derived from an EMBL/GenBank/DDBJ whole genome shotgun (WGS) entry which is preliminary data.</text>
</comment>
<name>A0A1Q8Q4I5_9BACI</name>
<dbReference type="EMBL" id="MSDU01000022">
    <property type="protein sequence ID" value="OLN22266.1"/>
    <property type="molecule type" value="Genomic_DNA"/>
</dbReference>
<dbReference type="Proteomes" id="UP000185568">
    <property type="component" value="Unassembled WGS sequence"/>
</dbReference>
<sequence>MNSSWKKKLLVGGMAAALTIGGAAGCGNGNDQDDGIDNDQQDDQLDQDNDVMDDENNDNDLMDEPADEEQEAQ</sequence>
<accession>A0A1Q8Q4I5</accession>
<proteinExistence type="predicted"/>
<organism evidence="2 3">
    <name type="scientific">Domibacillus antri</name>
    <dbReference type="NCBI Taxonomy" id="1714264"/>
    <lineage>
        <taxon>Bacteria</taxon>
        <taxon>Bacillati</taxon>
        <taxon>Bacillota</taxon>
        <taxon>Bacilli</taxon>
        <taxon>Bacillales</taxon>
        <taxon>Bacillaceae</taxon>
        <taxon>Domibacillus</taxon>
    </lineage>
</organism>
<feature type="region of interest" description="Disordered" evidence="1">
    <location>
        <begin position="23"/>
        <end position="73"/>
    </location>
</feature>
<dbReference type="AlphaFoldDB" id="A0A1Q8Q4I5"/>
<gene>
    <name evidence="2" type="ORF">BTO30_10990</name>
</gene>
<evidence type="ECO:0000313" key="3">
    <source>
        <dbReference type="Proteomes" id="UP000185568"/>
    </source>
</evidence>
<dbReference type="RefSeq" id="WP_075398776.1">
    <property type="nucleotide sequence ID" value="NZ_MSDU01000022.1"/>
</dbReference>